<name>A0A2T8KR31_9POAL</name>
<sequence length="88" mass="9613">MSRDPTLLLLLHPHESPHTTSRSTAALRVVPRSFAAAPLVCCHSIAPTGRSCCRHAFLFTVTTRQGKRTTGCCRCSEDFCPIITATRS</sequence>
<proteinExistence type="predicted"/>
<dbReference type="AlphaFoldDB" id="A0A2T8KR31"/>
<accession>A0A2T8KR31</accession>
<dbReference type="EMBL" id="CM008047">
    <property type="protein sequence ID" value="PVH64651.1"/>
    <property type="molecule type" value="Genomic_DNA"/>
</dbReference>
<protein>
    <submittedName>
        <fullName evidence="1">Uncharacterized protein</fullName>
    </submittedName>
</protein>
<dbReference type="Proteomes" id="UP000243499">
    <property type="component" value="Chromosome 2"/>
</dbReference>
<dbReference type="Gramene" id="PVH64651">
    <property type="protein sequence ID" value="PVH64651"/>
    <property type="gene ID" value="PAHAL_2G324500"/>
</dbReference>
<evidence type="ECO:0000313" key="1">
    <source>
        <dbReference type="EMBL" id="PVH64651.1"/>
    </source>
</evidence>
<organism evidence="1">
    <name type="scientific">Panicum hallii</name>
    <dbReference type="NCBI Taxonomy" id="206008"/>
    <lineage>
        <taxon>Eukaryota</taxon>
        <taxon>Viridiplantae</taxon>
        <taxon>Streptophyta</taxon>
        <taxon>Embryophyta</taxon>
        <taxon>Tracheophyta</taxon>
        <taxon>Spermatophyta</taxon>
        <taxon>Magnoliopsida</taxon>
        <taxon>Liliopsida</taxon>
        <taxon>Poales</taxon>
        <taxon>Poaceae</taxon>
        <taxon>PACMAD clade</taxon>
        <taxon>Panicoideae</taxon>
        <taxon>Panicodae</taxon>
        <taxon>Paniceae</taxon>
        <taxon>Panicinae</taxon>
        <taxon>Panicum</taxon>
        <taxon>Panicum sect. Panicum</taxon>
    </lineage>
</organism>
<reference evidence="1" key="1">
    <citation type="submission" date="2018-04" db="EMBL/GenBank/DDBJ databases">
        <title>WGS assembly of Panicum hallii.</title>
        <authorList>
            <person name="Lovell J."/>
            <person name="Jenkins J."/>
            <person name="Lowry D."/>
            <person name="Mamidi S."/>
            <person name="Sreedasyam A."/>
            <person name="Weng X."/>
            <person name="Barry K."/>
            <person name="Bonette J."/>
            <person name="Campitelli B."/>
            <person name="Daum C."/>
            <person name="Gordon S."/>
            <person name="Gould B."/>
            <person name="Lipzen A."/>
            <person name="Macqueen A."/>
            <person name="Palacio-Mejia J."/>
            <person name="Plott C."/>
            <person name="Shakirov E."/>
            <person name="Shu S."/>
            <person name="Yoshinaga Y."/>
            <person name="Zane M."/>
            <person name="Rokhsar D."/>
            <person name="Grimwood J."/>
            <person name="Schmutz J."/>
            <person name="Juenger T."/>
        </authorList>
    </citation>
    <scope>NUCLEOTIDE SEQUENCE [LARGE SCALE GENOMIC DNA]</scope>
    <source>
        <strain evidence="1">FIL2</strain>
    </source>
</reference>
<gene>
    <name evidence="1" type="ORF">PAHAL_2G324500</name>
</gene>